<dbReference type="SMART" id="SM00721">
    <property type="entry name" value="BAR"/>
    <property type="match status" value="1"/>
</dbReference>
<evidence type="ECO:0000256" key="5">
    <source>
        <dbReference type="ARBA" id="ARBA00023054"/>
    </source>
</evidence>
<comment type="similarity">
    <text evidence="2">Belongs to the endophilin family.</text>
</comment>
<dbReference type="InterPro" id="IPR004148">
    <property type="entry name" value="BAR_dom"/>
</dbReference>
<reference evidence="10 11" key="1">
    <citation type="journal article" date="2008" name="Nature">
        <title>The Trichoplax genome and the nature of placozoans.</title>
        <authorList>
            <person name="Srivastava M."/>
            <person name="Begovic E."/>
            <person name="Chapman J."/>
            <person name="Putnam N.H."/>
            <person name="Hellsten U."/>
            <person name="Kawashima T."/>
            <person name="Kuo A."/>
            <person name="Mitros T."/>
            <person name="Salamov A."/>
            <person name="Carpenter M.L."/>
            <person name="Signorovitch A.Y."/>
            <person name="Moreno M.A."/>
            <person name="Kamm K."/>
            <person name="Grimwood J."/>
            <person name="Schmutz J."/>
            <person name="Shapiro H."/>
            <person name="Grigoriev I.V."/>
            <person name="Buss L.W."/>
            <person name="Schierwater B."/>
            <person name="Dellaporta S.L."/>
            <person name="Rokhsar D.S."/>
        </authorList>
    </citation>
    <scope>NUCLEOTIDE SEQUENCE [LARGE SCALE GENOMIC DNA]</scope>
    <source>
        <strain evidence="10 11">Grell-BS-1999</strain>
    </source>
</reference>
<keyword evidence="11" id="KW-1185">Reference proteome</keyword>
<dbReference type="InterPro" id="IPR001452">
    <property type="entry name" value="SH3_domain"/>
</dbReference>
<dbReference type="InterPro" id="IPR036028">
    <property type="entry name" value="SH3-like_dom_sf"/>
</dbReference>
<evidence type="ECO:0008006" key="12">
    <source>
        <dbReference type="Google" id="ProtNLM"/>
    </source>
</evidence>
<evidence type="ECO:0000259" key="9">
    <source>
        <dbReference type="PROSITE" id="PS51021"/>
    </source>
</evidence>
<dbReference type="InParanoid" id="B3RRQ8"/>
<evidence type="ECO:0000256" key="3">
    <source>
        <dbReference type="ARBA" id="ARBA00022443"/>
    </source>
</evidence>
<dbReference type="InterPro" id="IPR027267">
    <property type="entry name" value="AH/BAR_dom_sf"/>
</dbReference>
<keyword evidence="4" id="KW-0254">Endocytosis</keyword>
<proteinExistence type="inferred from homology"/>
<gene>
    <name evidence="10" type="ORF">TRIADDRAFT_22026</name>
</gene>
<evidence type="ECO:0000256" key="7">
    <source>
        <dbReference type="PROSITE-ProRule" id="PRU00192"/>
    </source>
</evidence>
<evidence type="ECO:0000259" key="8">
    <source>
        <dbReference type="PROSITE" id="PS50002"/>
    </source>
</evidence>
<accession>B3RRQ8</accession>
<dbReference type="Gene3D" id="1.20.1270.60">
    <property type="entry name" value="Arfaptin homology (AH) domain/BAR domain"/>
    <property type="match status" value="1"/>
</dbReference>
<protein>
    <recommendedName>
        <fullName evidence="12">Endophilin-A</fullName>
    </recommendedName>
</protein>
<dbReference type="GO" id="GO:0016020">
    <property type="term" value="C:membrane"/>
    <property type="evidence" value="ECO:0007669"/>
    <property type="project" value="UniProtKB-SubCell"/>
</dbReference>
<dbReference type="PRINTS" id="PR00499">
    <property type="entry name" value="P67PHOX"/>
</dbReference>
<dbReference type="Gene3D" id="2.30.30.40">
    <property type="entry name" value="SH3 Domains"/>
    <property type="match status" value="1"/>
</dbReference>
<dbReference type="eggNOG" id="KOG1118">
    <property type="taxonomic scope" value="Eukaryota"/>
</dbReference>
<sequence>MSFAGLKKQINKANQYVSEKVGGAQGTKLDDQFLELEKQTDALAASVENIKSRTIEVLQPNPAARFKLHTQGAYQKITGSAKNVKYPQPEFVLGEVMIKSSTELGEDLILSQTLVDVGECMKQIADAKDALDANIKQNFLEPLTLLQTKDLKEVMHHRKKLSGRRLDYDCKRRKKDRGSNVSDDDLKIAEEKFLESKELAESGMINLFDNESDQIGQLLELIKGLMQYYAQGAELLGNLTHVVQQKMDEAVAKPRTERPIIKPTSLPPSYDEVNPDDDDDDTYAMAANNDYAIYNNHSNKPGGGKPCAKALYDFSPENEGELGFHEGDLIYLINRIDENWMEGTCNGQTGYFPTTYVEVVVALP</sequence>
<dbReference type="KEGG" id="tad:TRIADDRAFT_22026"/>
<dbReference type="SMART" id="SM00326">
    <property type="entry name" value="SH3"/>
    <property type="match status" value="1"/>
</dbReference>
<evidence type="ECO:0000256" key="1">
    <source>
        <dbReference type="ARBA" id="ARBA00004170"/>
    </source>
</evidence>
<dbReference type="SUPFAM" id="SSF103657">
    <property type="entry name" value="BAR/IMD domain-like"/>
    <property type="match status" value="1"/>
</dbReference>
<dbReference type="GO" id="GO:0006897">
    <property type="term" value="P:endocytosis"/>
    <property type="evidence" value="ECO:0007669"/>
    <property type="project" value="UniProtKB-KW"/>
</dbReference>
<dbReference type="CDD" id="cd11803">
    <property type="entry name" value="SH3_Endophilin_A"/>
    <property type="match status" value="1"/>
</dbReference>
<dbReference type="AlphaFoldDB" id="B3RRQ8"/>
<dbReference type="EMBL" id="DS985243">
    <property type="protein sequence ID" value="EDV26913.1"/>
    <property type="molecule type" value="Genomic_DNA"/>
</dbReference>
<evidence type="ECO:0000313" key="10">
    <source>
        <dbReference type="EMBL" id="EDV26913.1"/>
    </source>
</evidence>
<name>B3RRQ8_TRIAD</name>
<dbReference type="CTD" id="6752122"/>
<keyword evidence="5" id="KW-0175">Coiled coil</keyword>
<dbReference type="PROSITE" id="PS50002">
    <property type="entry name" value="SH3"/>
    <property type="match status" value="1"/>
</dbReference>
<evidence type="ECO:0000256" key="6">
    <source>
        <dbReference type="ARBA" id="ARBA00023136"/>
    </source>
</evidence>
<dbReference type="PRINTS" id="PR00452">
    <property type="entry name" value="SH3DOMAIN"/>
</dbReference>
<keyword evidence="3 7" id="KW-0728">SH3 domain</keyword>
<dbReference type="OrthoDB" id="443981at2759"/>
<dbReference type="InterPro" id="IPR035824">
    <property type="entry name" value="Endophilin_A_SH3"/>
</dbReference>
<evidence type="ECO:0000256" key="4">
    <source>
        <dbReference type="ARBA" id="ARBA00022583"/>
    </source>
</evidence>
<dbReference type="GO" id="GO:0005737">
    <property type="term" value="C:cytoplasm"/>
    <property type="evidence" value="ECO:0007669"/>
    <property type="project" value="InterPro"/>
</dbReference>
<dbReference type="RefSeq" id="XP_002110909.1">
    <property type="nucleotide sequence ID" value="XM_002110873.1"/>
</dbReference>
<dbReference type="CDD" id="cd07592">
    <property type="entry name" value="BAR_Endophilin_A"/>
    <property type="match status" value="1"/>
</dbReference>
<dbReference type="PROSITE" id="PS51021">
    <property type="entry name" value="BAR"/>
    <property type="match status" value="1"/>
</dbReference>
<dbReference type="PhylomeDB" id="B3RRQ8"/>
<feature type="domain" description="BAR" evidence="9">
    <location>
        <begin position="18"/>
        <end position="252"/>
    </location>
</feature>
<dbReference type="OMA" id="IQPRREY"/>
<dbReference type="Proteomes" id="UP000009022">
    <property type="component" value="Unassembled WGS sequence"/>
</dbReference>
<dbReference type="SUPFAM" id="SSF50044">
    <property type="entry name" value="SH3-domain"/>
    <property type="match status" value="1"/>
</dbReference>
<dbReference type="Pfam" id="PF03114">
    <property type="entry name" value="BAR"/>
    <property type="match status" value="1"/>
</dbReference>
<dbReference type="FunCoup" id="B3RRQ8">
    <property type="interactions" value="2574"/>
</dbReference>
<dbReference type="HOGENOM" id="CLU_047887_0_0_1"/>
<evidence type="ECO:0000313" key="11">
    <source>
        <dbReference type="Proteomes" id="UP000009022"/>
    </source>
</evidence>
<feature type="domain" description="SH3" evidence="8">
    <location>
        <begin position="303"/>
        <end position="362"/>
    </location>
</feature>
<dbReference type="GeneID" id="6752122"/>
<organism evidence="10 11">
    <name type="scientific">Trichoplax adhaerens</name>
    <name type="common">Trichoplax reptans</name>
    <dbReference type="NCBI Taxonomy" id="10228"/>
    <lineage>
        <taxon>Eukaryota</taxon>
        <taxon>Metazoa</taxon>
        <taxon>Placozoa</taxon>
        <taxon>Uniplacotomia</taxon>
        <taxon>Trichoplacea</taxon>
        <taxon>Trichoplacidae</taxon>
        <taxon>Trichoplax</taxon>
    </lineage>
</organism>
<dbReference type="PANTHER" id="PTHR14167:SF81">
    <property type="entry name" value="ENDOPHILIN-A"/>
    <property type="match status" value="1"/>
</dbReference>
<evidence type="ECO:0000256" key="2">
    <source>
        <dbReference type="ARBA" id="ARBA00006697"/>
    </source>
</evidence>
<dbReference type="PANTHER" id="PTHR14167">
    <property type="entry name" value="SH3 DOMAIN-CONTAINING"/>
    <property type="match status" value="1"/>
</dbReference>
<keyword evidence="6" id="KW-0472">Membrane</keyword>
<dbReference type="STRING" id="10228.B3RRQ8"/>
<dbReference type="InterPro" id="IPR050384">
    <property type="entry name" value="Endophilin_SH3RF"/>
</dbReference>
<comment type="subcellular location">
    <subcellularLocation>
        <location evidence="1">Membrane</location>
        <topology evidence="1">Peripheral membrane protein</topology>
    </subcellularLocation>
</comment>
<dbReference type="Pfam" id="PF00018">
    <property type="entry name" value="SH3_1"/>
    <property type="match status" value="1"/>
</dbReference>